<gene>
    <name evidence="1" type="ORF">MM415B01386_0003</name>
</gene>
<organism evidence="1">
    <name type="scientific">viral metagenome</name>
    <dbReference type="NCBI Taxonomy" id="1070528"/>
    <lineage>
        <taxon>unclassified sequences</taxon>
        <taxon>metagenomes</taxon>
        <taxon>organismal metagenomes</taxon>
    </lineage>
</organism>
<dbReference type="AlphaFoldDB" id="A0A6M3INK5"/>
<dbReference type="EMBL" id="MT141345">
    <property type="protein sequence ID" value="QJA58885.1"/>
    <property type="molecule type" value="Genomic_DNA"/>
</dbReference>
<sequence>MHHVRYNTVMDISACCKYITRHTKKVCRRLHVKDWEDAAQDACLSMWDEWQRRNVDKRLLRIIAFRCSVDALRVELGCNRPKVFGASLLELHGLRSDVKGSEEVAEVEDLLDFVSFRLSGRSRAIFEAMRHGCTSGEMSCALNIQEKTLWVHVQTMLQSAREILLASR</sequence>
<name>A0A6M3INK5_9ZZZZ</name>
<accession>A0A6M3INK5</accession>
<reference evidence="1" key="1">
    <citation type="submission" date="2020-03" db="EMBL/GenBank/DDBJ databases">
        <title>The deep terrestrial virosphere.</title>
        <authorList>
            <person name="Holmfeldt K."/>
            <person name="Nilsson E."/>
            <person name="Simone D."/>
            <person name="Lopez-Fernandez M."/>
            <person name="Wu X."/>
            <person name="de Brujin I."/>
            <person name="Lundin D."/>
            <person name="Andersson A."/>
            <person name="Bertilsson S."/>
            <person name="Dopson M."/>
        </authorList>
    </citation>
    <scope>NUCLEOTIDE SEQUENCE</scope>
    <source>
        <strain evidence="1">MM415B01386</strain>
    </source>
</reference>
<evidence type="ECO:0000313" key="1">
    <source>
        <dbReference type="EMBL" id="QJA58885.1"/>
    </source>
</evidence>
<proteinExistence type="predicted"/>
<protein>
    <submittedName>
        <fullName evidence="1">Uncharacterized protein</fullName>
    </submittedName>
</protein>